<comment type="caution">
    <text evidence="1">The sequence shown here is derived from an EMBL/GenBank/DDBJ whole genome shotgun (WGS) entry which is preliminary data.</text>
</comment>
<gene>
    <name evidence="1" type="ORF">SDC9_179113</name>
</gene>
<reference evidence="1" key="1">
    <citation type="submission" date="2019-08" db="EMBL/GenBank/DDBJ databases">
        <authorList>
            <person name="Kucharzyk K."/>
            <person name="Murdoch R.W."/>
            <person name="Higgins S."/>
            <person name="Loffler F."/>
        </authorList>
    </citation>
    <scope>NUCLEOTIDE SEQUENCE</scope>
</reference>
<sequence>MNTLNCITVNLPLALYVQRDPDGLRNFSQCGYVPGVYFVSTRNIAPAQTYEISYPESGQLHQVFPFTRRGGIYGYDGFSVKQ</sequence>
<name>A0A645H0X9_9ZZZZ</name>
<organism evidence="1">
    <name type="scientific">bioreactor metagenome</name>
    <dbReference type="NCBI Taxonomy" id="1076179"/>
    <lineage>
        <taxon>unclassified sequences</taxon>
        <taxon>metagenomes</taxon>
        <taxon>ecological metagenomes</taxon>
    </lineage>
</organism>
<dbReference type="EMBL" id="VSSQ01083246">
    <property type="protein sequence ID" value="MPN31639.1"/>
    <property type="molecule type" value="Genomic_DNA"/>
</dbReference>
<dbReference type="AlphaFoldDB" id="A0A645H0X9"/>
<proteinExistence type="predicted"/>
<evidence type="ECO:0000313" key="1">
    <source>
        <dbReference type="EMBL" id="MPN31639.1"/>
    </source>
</evidence>
<protein>
    <submittedName>
        <fullName evidence="1">Uncharacterized protein</fullName>
    </submittedName>
</protein>
<accession>A0A645H0X9</accession>